<gene>
    <name evidence="1" type="ORF">CALVIDRAFT_544616</name>
</gene>
<accession>A0A167PZ18</accession>
<protein>
    <submittedName>
        <fullName evidence="1">DUF1688-domain-containing protein</fullName>
    </submittedName>
</protein>
<proteinExistence type="predicted"/>
<dbReference type="Pfam" id="PF07958">
    <property type="entry name" value="DUF1688"/>
    <property type="match status" value="1"/>
</dbReference>
<dbReference type="Proteomes" id="UP000076738">
    <property type="component" value="Unassembled WGS sequence"/>
</dbReference>
<organism evidence="1 2">
    <name type="scientific">Calocera viscosa (strain TUFC12733)</name>
    <dbReference type="NCBI Taxonomy" id="1330018"/>
    <lineage>
        <taxon>Eukaryota</taxon>
        <taxon>Fungi</taxon>
        <taxon>Dikarya</taxon>
        <taxon>Basidiomycota</taxon>
        <taxon>Agaricomycotina</taxon>
        <taxon>Dacrymycetes</taxon>
        <taxon>Dacrymycetales</taxon>
        <taxon>Dacrymycetaceae</taxon>
        <taxon>Calocera</taxon>
    </lineage>
</organism>
<evidence type="ECO:0000313" key="2">
    <source>
        <dbReference type="Proteomes" id="UP000076738"/>
    </source>
</evidence>
<dbReference type="STRING" id="1330018.A0A167PZ18"/>
<dbReference type="AlphaFoldDB" id="A0A167PZ18"/>
<dbReference type="PANTHER" id="PTHR31687:SF3">
    <property type="entry name" value="PROTEIN URG3"/>
    <property type="match status" value="1"/>
</dbReference>
<dbReference type="InterPro" id="IPR012469">
    <property type="entry name" value="DUF1688"/>
</dbReference>
<dbReference type="PANTHER" id="PTHR31687">
    <property type="match status" value="1"/>
</dbReference>
<keyword evidence="2" id="KW-1185">Reference proteome</keyword>
<dbReference type="OrthoDB" id="2153176at2759"/>
<reference evidence="1 2" key="1">
    <citation type="journal article" date="2016" name="Mol. Biol. Evol.">
        <title>Comparative Genomics of Early-Diverging Mushroom-Forming Fungi Provides Insights into the Origins of Lignocellulose Decay Capabilities.</title>
        <authorList>
            <person name="Nagy L.G."/>
            <person name="Riley R."/>
            <person name="Tritt A."/>
            <person name="Adam C."/>
            <person name="Daum C."/>
            <person name="Floudas D."/>
            <person name="Sun H."/>
            <person name="Yadav J.S."/>
            <person name="Pangilinan J."/>
            <person name="Larsson K.H."/>
            <person name="Matsuura K."/>
            <person name="Barry K."/>
            <person name="Labutti K."/>
            <person name="Kuo R."/>
            <person name="Ohm R.A."/>
            <person name="Bhattacharya S.S."/>
            <person name="Shirouzu T."/>
            <person name="Yoshinaga Y."/>
            <person name="Martin F.M."/>
            <person name="Grigoriev I.V."/>
            <person name="Hibbett D.S."/>
        </authorList>
    </citation>
    <scope>NUCLEOTIDE SEQUENCE [LARGE SCALE GENOMIC DNA]</scope>
    <source>
        <strain evidence="1 2">TUFC12733</strain>
    </source>
</reference>
<dbReference type="EMBL" id="KV417273">
    <property type="protein sequence ID" value="KZO99260.1"/>
    <property type="molecule type" value="Genomic_DNA"/>
</dbReference>
<name>A0A167PZ18_CALVF</name>
<sequence>MPPFSGQLEPSAQAVYLRTLPSIRQRCSQVFELARAGQLQYFDYHPEKEGEVVDYCMSLIQRDYGTDYASIPPHGRWRHFDVGGRKRIDNLLYTWRTSSPAQAKRDVCKRLLDLFLVSVLLDAGAGNVWKYREAGTGDLYSRSEGLAIASLDMFTAGLFSGAGTPCMVDAAGLERLTPEQFSQGMQADPSTNPLAGVEGRCALLSRLASALRVYPEFFGRDGRPGNMLGNDVCTYTTRGDSETGRSSIHVASLWHVLMDGLTAIWPDSRTRLNGASLGDVWPCAALGQETVEGEDLVPFHKLSQWLCYSLIEVLQKIMGWDVDGMEDMTGLPEYRNGGLLVDFGVLTLRPTRAELGPRQDIPRFSASHPAIIEWRAMTVIELDRIAEAVCLKMTQAHTKLSLTQILESATWKGGREIAKAKRANGGPPIEIESDGTVF</sequence>
<evidence type="ECO:0000313" key="1">
    <source>
        <dbReference type="EMBL" id="KZO99260.1"/>
    </source>
</evidence>